<feature type="signal peptide" evidence="1">
    <location>
        <begin position="1"/>
        <end position="25"/>
    </location>
</feature>
<evidence type="ECO:0000256" key="1">
    <source>
        <dbReference type="SAM" id="SignalP"/>
    </source>
</evidence>
<dbReference type="OrthoDB" id="9776955at2"/>
<dbReference type="AlphaFoldDB" id="A0A1M5Y7X4"/>
<dbReference type="PANTHER" id="PTHR35271:SF1">
    <property type="entry name" value="ABC TRANSPORTER, SUBSTRATE-BINDING LIPOPROTEIN"/>
    <property type="match status" value="1"/>
</dbReference>
<keyword evidence="1" id="KW-0732">Signal</keyword>
<dbReference type="InterPro" id="IPR007487">
    <property type="entry name" value="ABC_transpt-TYRBP-like"/>
</dbReference>
<name>A0A1M5Y7X4_9FIRM</name>
<dbReference type="InterPro" id="IPR028082">
    <property type="entry name" value="Peripla_BP_I"/>
</dbReference>
<dbReference type="Gene3D" id="3.40.50.2300">
    <property type="match status" value="2"/>
</dbReference>
<dbReference type="EMBL" id="FQXJ01000007">
    <property type="protein sequence ID" value="SHI07573.1"/>
    <property type="molecule type" value="Genomic_DNA"/>
</dbReference>
<dbReference type="RefSeq" id="WP_073029870.1">
    <property type="nucleotide sequence ID" value="NZ_FQXJ01000007.1"/>
</dbReference>
<dbReference type="PROSITE" id="PS51257">
    <property type="entry name" value="PROKAR_LIPOPROTEIN"/>
    <property type="match status" value="1"/>
</dbReference>
<accession>A0A1M5Y7X4</accession>
<gene>
    <name evidence="2" type="ORF">SAMN02746098_02299</name>
</gene>
<sequence length="334" mass="35532">MKKQLAAVISAFMTLALVFSLTACAPSKTENTGNTDAKKKIGIVQIVEHPSLNTIRESLIAELQAQGYKDGETITIDYQNAQGDQTNLKTIAQKFVSNKYDLIVAIATPSAQAVVSETKDIPILFSACTDPLGSGLVTDMEKPGGNVTGTSDAVSAEKIMELGKRITPDIKTIGALYNSSETNSVSVINELKAYAQKNNMTVVDATVTNSSEVQQAVTSLVDKVDALFSPIDNTVASAMPLVTQIANRAKKPIYVGADSMVKDGGLATYGINYQVLGKETGIMAVEILKGKKAGDIPVKTMKDMDIYLNKTTAKAIGINLSDDVLKEAAQVFEN</sequence>
<reference evidence="3" key="1">
    <citation type="submission" date="2016-11" db="EMBL/GenBank/DDBJ databases">
        <authorList>
            <person name="Varghese N."/>
            <person name="Submissions S."/>
        </authorList>
    </citation>
    <scope>NUCLEOTIDE SEQUENCE [LARGE SCALE GENOMIC DNA]</scope>
    <source>
        <strain evidence="3">DSM 15449</strain>
    </source>
</reference>
<dbReference type="SUPFAM" id="SSF53822">
    <property type="entry name" value="Periplasmic binding protein-like I"/>
    <property type="match status" value="1"/>
</dbReference>
<feature type="chain" id="PRO_5012002576" evidence="1">
    <location>
        <begin position="26"/>
        <end position="334"/>
    </location>
</feature>
<dbReference type="PANTHER" id="PTHR35271">
    <property type="entry name" value="ABC TRANSPORTER, SUBSTRATE-BINDING LIPOPROTEIN-RELATED"/>
    <property type="match status" value="1"/>
</dbReference>
<dbReference type="Proteomes" id="UP000183954">
    <property type="component" value="Unassembled WGS sequence"/>
</dbReference>
<dbReference type="CDD" id="cd06325">
    <property type="entry name" value="PBP1_ABC_unchar_transporter"/>
    <property type="match status" value="1"/>
</dbReference>
<protein>
    <submittedName>
        <fullName evidence="2">Putative ABC transport system substrate-binding protein</fullName>
    </submittedName>
</protein>
<dbReference type="Pfam" id="PF04392">
    <property type="entry name" value="ABC_sub_bind"/>
    <property type="match status" value="1"/>
</dbReference>
<evidence type="ECO:0000313" key="2">
    <source>
        <dbReference type="EMBL" id="SHI07573.1"/>
    </source>
</evidence>
<evidence type="ECO:0000313" key="3">
    <source>
        <dbReference type="Proteomes" id="UP000183954"/>
    </source>
</evidence>
<keyword evidence="3" id="KW-1185">Reference proteome</keyword>
<proteinExistence type="predicted"/>
<organism evidence="2 3">
    <name type="scientific">Desulfosporosinus lacus DSM 15449</name>
    <dbReference type="NCBI Taxonomy" id="1121420"/>
    <lineage>
        <taxon>Bacteria</taxon>
        <taxon>Bacillati</taxon>
        <taxon>Bacillota</taxon>
        <taxon>Clostridia</taxon>
        <taxon>Eubacteriales</taxon>
        <taxon>Desulfitobacteriaceae</taxon>
        <taxon>Desulfosporosinus</taxon>
    </lineage>
</organism>
<dbReference type="STRING" id="1121420.SAMN02746098_02299"/>